<dbReference type="SUPFAM" id="SSF53850">
    <property type="entry name" value="Periplasmic binding protein-like II"/>
    <property type="match status" value="1"/>
</dbReference>
<accession>A0AAW7X7H0</accession>
<evidence type="ECO:0000313" key="3">
    <source>
        <dbReference type="Proteomes" id="UP001169760"/>
    </source>
</evidence>
<feature type="signal peptide" evidence="1">
    <location>
        <begin position="1"/>
        <end position="24"/>
    </location>
</feature>
<evidence type="ECO:0000313" key="2">
    <source>
        <dbReference type="EMBL" id="MDO6423414.1"/>
    </source>
</evidence>
<sequence length="141" mass="14885">MRIKHLIGMTIFLASTLFSVQSLADIAIIVHPSNGAALDADEVSRIFLGKSKSFPGGATAVPVNQAEGSIVRTAFDDGIIGKSASQLKSYWSKLVFTGKGTPPQEVSSEDEIKKLVASNPNMIGYIDAANVDSSVKVALTF</sequence>
<dbReference type="RefSeq" id="WP_303493098.1">
    <property type="nucleotide sequence ID" value="NZ_JAUOPB010000009.1"/>
</dbReference>
<dbReference type="Proteomes" id="UP001169760">
    <property type="component" value="Unassembled WGS sequence"/>
</dbReference>
<name>A0AAW7X7H0_9GAMM</name>
<comment type="caution">
    <text evidence="2">The sequence shown here is derived from an EMBL/GenBank/DDBJ whole genome shotgun (WGS) entry which is preliminary data.</text>
</comment>
<proteinExistence type="predicted"/>
<protein>
    <submittedName>
        <fullName evidence="2">Phosphate ABC transporter substrate-binding protein</fullName>
    </submittedName>
</protein>
<feature type="chain" id="PRO_5043566587" evidence="1">
    <location>
        <begin position="25"/>
        <end position="141"/>
    </location>
</feature>
<keyword evidence="1" id="KW-0732">Signal</keyword>
<dbReference type="Gene3D" id="3.40.190.10">
    <property type="entry name" value="Periplasmic binding protein-like II"/>
    <property type="match status" value="1"/>
</dbReference>
<evidence type="ECO:0000256" key="1">
    <source>
        <dbReference type="SAM" id="SignalP"/>
    </source>
</evidence>
<organism evidence="2 3">
    <name type="scientific">Saccharophagus degradans</name>
    <dbReference type="NCBI Taxonomy" id="86304"/>
    <lineage>
        <taxon>Bacteria</taxon>
        <taxon>Pseudomonadati</taxon>
        <taxon>Pseudomonadota</taxon>
        <taxon>Gammaproteobacteria</taxon>
        <taxon>Cellvibrionales</taxon>
        <taxon>Cellvibrionaceae</taxon>
        <taxon>Saccharophagus</taxon>
    </lineage>
</organism>
<reference evidence="2" key="1">
    <citation type="submission" date="2023-07" db="EMBL/GenBank/DDBJ databases">
        <title>Genome content predicts the carbon catabolic preferences of heterotrophic bacteria.</title>
        <authorList>
            <person name="Gralka M."/>
        </authorList>
    </citation>
    <scope>NUCLEOTIDE SEQUENCE</scope>
    <source>
        <strain evidence="2">I3M17_2</strain>
    </source>
</reference>
<dbReference type="AlphaFoldDB" id="A0AAW7X7H0"/>
<gene>
    <name evidence="2" type="ORF">Q4521_13120</name>
</gene>
<dbReference type="EMBL" id="JAUOPB010000009">
    <property type="protein sequence ID" value="MDO6423414.1"/>
    <property type="molecule type" value="Genomic_DNA"/>
</dbReference>